<evidence type="ECO:0000313" key="2">
    <source>
        <dbReference type="Proteomes" id="UP000267029"/>
    </source>
</evidence>
<dbReference type="AlphaFoldDB" id="A0A0R3UCB3"/>
<gene>
    <name evidence="1" type="ORF">MCOS_LOCUS4562</name>
</gene>
<organism evidence="3">
    <name type="scientific">Mesocestoides corti</name>
    <name type="common">Flatworm</name>
    <dbReference type="NCBI Taxonomy" id="53468"/>
    <lineage>
        <taxon>Eukaryota</taxon>
        <taxon>Metazoa</taxon>
        <taxon>Spiralia</taxon>
        <taxon>Lophotrochozoa</taxon>
        <taxon>Platyhelminthes</taxon>
        <taxon>Cestoda</taxon>
        <taxon>Eucestoda</taxon>
        <taxon>Cyclophyllidea</taxon>
        <taxon>Mesocestoididae</taxon>
        <taxon>Mesocestoides</taxon>
    </lineage>
</organism>
<evidence type="ECO:0000313" key="1">
    <source>
        <dbReference type="EMBL" id="VDD78559.1"/>
    </source>
</evidence>
<evidence type="ECO:0000313" key="3">
    <source>
        <dbReference type="WBParaSite" id="MCOS_0000456101-mRNA-1"/>
    </source>
</evidence>
<accession>A0A0R3UCB3</accession>
<protein>
    <submittedName>
        <fullName evidence="1 3">Uncharacterized protein</fullName>
    </submittedName>
</protein>
<dbReference type="WBParaSite" id="MCOS_0000456101-mRNA-1">
    <property type="protein sequence ID" value="MCOS_0000456101-mRNA-1"/>
    <property type="gene ID" value="MCOS_0000456101"/>
</dbReference>
<reference evidence="1 2" key="2">
    <citation type="submission" date="2018-10" db="EMBL/GenBank/DDBJ databases">
        <authorList>
            <consortium name="Pathogen Informatics"/>
        </authorList>
    </citation>
    <scope>NUCLEOTIDE SEQUENCE [LARGE SCALE GENOMIC DNA]</scope>
</reference>
<proteinExistence type="predicted"/>
<name>A0A0R3UCB3_MESCO</name>
<dbReference type="EMBL" id="UXSR01001863">
    <property type="protein sequence ID" value="VDD78559.1"/>
    <property type="molecule type" value="Genomic_DNA"/>
</dbReference>
<keyword evidence="2" id="KW-1185">Reference proteome</keyword>
<reference evidence="3" key="1">
    <citation type="submission" date="2017-02" db="UniProtKB">
        <authorList>
            <consortium name="WormBaseParasite"/>
        </authorList>
    </citation>
    <scope>IDENTIFICATION</scope>
</reference>
<sequence length="68" mass="7250">MRLLSCRRLGAVLSGIDQVRFVAVDDGALSSLVPAGTHPSLSDGLVFSPISPVTTNLHTLQRPPLDFH</sequence>
<dbReference type="Proteomes" id="UP000267029">
    <property type="component" value="Unassembled WGS sequence"/>
</dbReference>